<gene>
    <name evidence="5" type="ORF">DCCM_2953</name>
</gene>
<dbReference type="RefSeq" id="WP_104372179.1">
    <property type="nucleotide sequence ID" value="NZ_BFAV01000121.1"/>
</dbReference>
<comment type="caution">
    <text evidence="5">The sequence shown here is derived from an EMBL/GenBank/DDBJ whole genome shotgun (WGS) entry which is preliminary data.</text>
</comment>
<dbReference type="InterPro" id="IPR001789">
    <property type="entry name" value="Sig_transdc_resp-reg_receiver"/>
</dbReference>
<dbReference type="InterPro" id="IPR011006">
    <property type="entry name" value="CheY-like_superfamily"/>
</dbReference>
<proteinExistence type="predicted"/>
<dbReference type="EMBL" id="BFAV01000121">
    <property type="protein sequence ID" value="GBF33842.1"/>
    <property type="molecule type" value="Genomic_DNA"/>
</dbReference>
<evidence type="ECO:0000259" key="4">
    <source>
        <dbReference type="PROSITE" id="PS50110"/>
    </source>
</evidence>
<evidence type="ECO:0000256" key="1">
    <source>
        <dbReference type="ARBA" id="ARBA00018672"/>
    </source>
</evidence>
<dbReference type="GO" id="GO:0000160">
    <property type="term" value="P:phosphorelay signal transduction system"/>
    <property type="evidence" value="ECO:0007669"/>
    <property type="project" value="InterPro"/>
</dbReference>
<comment type="caution">
    <text evidence="3">Lacks conserved residue(s) required for the propagation of feature annotation.</text>
</comment>
<name>A0A2L2XCK0_9FIRM</name>
<sequence length="135" mass="14953">MQKVRSLISCDHKVVRDGLALIFNSSQNIEVVGHEGADVIDEAFRLQPDLLVQELSTISENEFELLRKLKSLCGWTKIIVLTSQPLTKECLISLLGVCDGCLQGPVLPGFLLRAIDMACFSGHFFFLGSSKKMIQ</sequence>
<evidence type="ECO:0000256" key="3">
    <source>
        <dbReference type="PROSITE-ProRule" id="PRU00169"/>
    </source>
</evidence>
<dbReference type="SUPFAM" id="SSF52172">
    <property type="entry name" value="CheY-like"/>
    <property type="match status" value="1"/>
</dbReference>
<dbReference type="PROSITE" id="PS50110">
    <property type="entry name" value="RESPONSE_REGULATORY"/>
    <property type="match status" value="1"/>
</dbReference>
<feature type="domain" description="Response regulatory" evidence="4">
    <location>
        <begin position="5"/>
        <end position="119"/>
    </location>
</feature>
<organism evidence="5 6">
    <name type="scientific">Desulfocucumis palustris</name>
    <dbReference type="NCBI Taxonomy" id="1898651"/>
    <lineage>
        <taxon>Bacteria</taxon>
        <taxon>Bacillati</taxon>
        <taxon>Bacillota</taxon>
        <taxon>Clostridia</taxon>
        <taxon>Eubacteriales</taxon>
        <taxon>Desulfocucumaceae</taxon>
        <taxon>Desulfocucumis</taxon>
    </lineage>
</organism>
<dbReference type="Proteomes" id="UP000239549">
    <property type="component" value="Unassembled WGS sequence"/>
</dbReference>
<dbReference type="OrthoDB" id="1808641at2"/>
<keyword evidence="6" id="KW-1185">Reference proteome</keyword>
<reference evidence="6" key="1">
    <citation type="submission" date="2018-02" db="EMBL/GenBank/DDBJ databases">
        <title>Genome sequence of Desulfocucumis palustris strain NAW-5.</title>
        <authorList>
            <person name="Watanabe M."/>
            <person name="Kojima H."/>
            <person name="Fukui M."/>
        </authorList>
    </citation>
    <scope>NUCLEOTIDE SEQUENCE [LARGE SCALE GENOMIC DNA]</scope>
    <source>
        <strain evidence="6">NAW-5</strain>
    </source>
</reference>
<keyword evidence="5" id="KW-0238">DNA-binding</keyword>
<protein>
    <recommendedName>
        <fullName evidence="1">Stage 0 sporulation protein A homolog</fullName>
    </recommendedName>
</protein>
<dbReference type="GO" id="GO:0003677">
    <property type="term" value="F:DNA binding"/>
    <property type="evidence" value="ECO:0007669"/>
    <property type="project" value="UniProtKB-KW"/>
</dbReference>
<accession>A0A2L2XCK0</accession>
<evidence type="ECO:0000313" key="5">
    <source>
        <dbReference type="EMBL" id="GBF33842.1"/>
    </source>
</evidence>
<dbReference type="AlphaFoldDB" id="A0A2L2XCK0"/>
<evidence type="ECO:0000313" key="6">
    <source>
        <dbReference type="Proteomes" id="UP000239549"/>
    </source>
</evidence>
<evidence type="ECO:0000256" key="2">
    <source>
        <dbReference type="ARBA" id="ARBA00024867"/>
    </source>
</evidence>
<comment type="function">
    <text evidence="2">May play the central regulatory role in sporulation. It may be an element of the effector pathway responsible for the activation of sporulation genes in response to nutritional stress. Spo0A may act in concert with spo0H (a sigma factor) to control the expression of some genes that are critical to the sporulation process.</text>
</comment>
<dbReference type="Gene3D" id="3.40.50.2300">
    <property type="match status" value="1"/>
</dbReference>